<protein>
    <submittedName>
        <fullName evidence="2">Uncharacterized protein</fullName>
    </submittedName>
</protein>
<reference evidence="2 3" key="1">
    <citation type="submission" date="2019-04" db="EMBL/GenBank/DDBJ databases">
        <authorList>
            <person name="Feng G."/>
            <person name="Zhang J."/>
            <person name="Zhu H."/>
        </authorList>
    </citation>
    <scope>NUCLEOTIDE SEQUENCE [LARGE SCALE GENOMIC DNA]</scope>
    <source>
        <strain evidence="2 3">JCM 31653</strain>
    </source>
</reference>
<dbReference type="Proteomes" id="UP000297549">
    <property type="component" value="Unassembled WGS sequence"/>
</dbReference>
<dbReference type="RefSeq" id="WP_135461432.1">
    <property type="nucleotide sequence ID" value="NZ_SRLC01000001.1"/>
</dbReference>
<organism evidence="2 3">
    <name type="scientific">Hymenobacter aquaticus</name>
    <dbReference type="NCBI Taxonomy" id="1867101"/>
    <lineage>
        <taxon>Bacteria</taxon>
        <taxon>Pseudomonadati</taxon>
        <taxon>Bacteroidota</taxon>
        <taxon>Cytophagia</taxon>
        <taxon>Cytophagales</taxon>
        <taxon>Hymenobacteraceae</taxon>
        <taxon>Hymenobacter</taxon>
    </lineage>
</organism>
<dbReference type="AlphaFoldDB" id="A0A4Z0Q362"/>
<proteinExistence type="predicted"/>
<evidence type="ECO:0000256" key="1">
    <source>
        <dbReference type="SAM" id="Phobius"/>
    </source>
</evidence>
<gene>
    <name evidence="2" type="ORF">E5K00_02720</name>
</gene>
<sequence>MSLIPLFPDLQAISRSLRQYQSILVFRYSETSIRMQPVISTSANQRYALLAGLAFGGVFCLVAIMQSNYIVLGMVLLLGLFVVWREYRARKSGPDIKIIRLQNEVEIDIVARRITVEHLHPYFRQHVAETTVAPFAEILNVVACRGRSQSEDEYYGELYLSLTDDSRLYLIEVDSESVARSIARLLQQVLGLPVDPEPTSWWQF</sequence>
<keyword evidence="1" id="KW-0812">Transmembrane</keyword>
<evidence type="ECO:0000313" key="3">
    <source>
        <dbReference type="Proteomes" id="UP000297549"/>
    </source>
</evidence>
<evidence type="ECO:0000313" key="2">
    <source>
        <dbReference type="EMBL" id="TGE24145.1"/>
    </source>
</evidence>
<accession>A0A4Z0Q362</accession>
<keyword evidence="3" id="KW-1185">Reference proteome</keyword>
<keyword evidence="1" id="KW-1133">Transmembrane helix</keyword>
<feature type="transmembrane region" description="Helical" evidence="1">
    <location>
        <begin position="70"/>
        <end position="87"/>
    </location>
</feature>
<dbReference type="OrthoDB" id="882264at2"/>
<keyword evidence="1" id="KW-0472">Membrane</keyword>
<comment type="caution">
    <text evidence="2">The sequence shown here is derived from an EMBL/GenBank/DDBJ whole genome shotgun (WGS) entry which is preliminary data.</text>
</comment>
<name>A0A4Z0Q362_9BACT</name>
<dbReference type="EMBL" id="SRLC01000001">
    <property type="protein sequence ID" value="TGE24145.1"/>
    <property type="molecule type" value="Genomic_DNA"/>
</dbReference>